<feature type="region of interest" description="Disordered" evidence="1">
    <location>
        <begin position="125"/>
        <end position="144"/>
    </location>
</feature>
<evidence type="ECO:0000313" key="3">
    <source>
        <dbReference type="Proteomes" id="UP001183420"/>
    </source>
</evidence>
<name>A0ABU2LRT4_9ACTN</name>
<evidence type="ECO:0000256" key="1">
    <source>
        <dbReference type="SAM" id="MobiDB-lite"/>
    </source>
</evidence>
<proteinExistence type="predicted"/>
<evidence type="ECO:0000313" key="2">
    <source>
        <dbReference type="EMBL" id="MDT0319917.1"/>
    </source>
</evidence>
<dbReference type="Proteomes" id="UP001183420">
    <property type="component" value="Unassembled WGS sequence"/>
</dbReference>
<feature type="region of interest" description="Disordered" evidence="1">
    <location>
        <begin position="216"/>
        <end position="235"/>
    </location>
</feature>
<keyword evidence="3" id="KW-1185">Reference proteome</keyword>
<comment type="caution">
    <text evidence="2">The sequence shown here is derived from an EMBL/GenBank/DDBJ whole genome shotgun (WGS) entry which is preliminary data.</text>
</comment>
<accession>A0ABU2LRT4</accession>
<dbReference type="Pfam" id="PF10029">
    <property type="entry name" value="DUF2271"/>
    <property type="match status" value="1"/>
</dbReference>
<protein>
    <submittedName>
        <fullName evidence="2">DUF2271 domain-containing protein</fullName>
    </submittedName>
</protein>
<organism evidence="2 3">
    <name type="scientific">Streptomyces millisiae</name>
    <dbReference type="NCBI Taxonomy" id="3075542"/>
    <lineage>
        <taxon>Bacteria</taxon>
        <taxon>Bacillati</taxon>
        <taxon>Actinomycetota</taxon>
        <taxon>Actinomycetes</taxon>
        <taxon>Kitasatosporales</taxon>
        <taxon>Streptomycetaceae</taxon>
        <taxon>Streptomyces</taxon>
    </lineage>
</organism>
<dbReference type="RefSeq" id="WP_311599492.1">
    <property type="nucleotide sequence ID" value="NZ_JAVREM010000019.1"/>
</dbReference>
<reference evidence="3" key="1">
    <citation type="submission" date="2023-07" db="EMBL/GenBank/DDBJ databases">
        <title>30 novel species of actinomycetes from the DSMZ collection.</title>
        <authorList>
            <person name="Nouioui I."/>
        </authorList>
    </citation>
    <scope>NUCLEOTIDE SEQUENCE [LARGE SCALE GENOMIC DNA]</scope>
    <source>
        <strain evidence="3">DSM 44918</strain>
    </source>
</reference>
<dbReference type="EMBL" id="JAVREM010000019">
    <property type="protein sequence ID" value="MDT0319917.1"/>
    <property type="molecule type" value="Genomic_DNA"/>
</dbReference>
<dbReference type="InterPro" id="IPR014469">
    <property type="entry name" value="DUF2271"/>
</dbReference>
<sequence length="235" mass="25595">MPDRTSRVIVPIVVITGVAATATGTYLHQLPDPPAAVAAGEAGERPAPATTALLPETAESLGLVRVSYRLHRIPTHASNQIAVWIEDADGAYVRTLFATSFTANGGYDRRPESLPRWRQTAGWADASTEEIESASRPAQDDGEHTLYWDGTDRDGVPVRPGRYTYRVEGNVLWERRVLHTGTIELGTVASTSRAEVEYLPEETREEPVLVEDVRASFTPGEPLDPGTVTTFTRGS</sequence>
<gene>
    <name evidence="2" type="ORF">RNC47_16385</name>
</gene>
<dbReference type="Gene3D" id="2.60.40.4070">
    <property type="match status" value="1"/>
</dbReference>